<reference evidence="1 2" key="1">
    <citation type="submission" date="2015-01" db="EMBL/GenBank/DDBJ databases">
        <title>Evolution of Trichinella species and genotypes.</title>
        <authorList>
            <person name="Korhonen P.K."/>
            <person name="Edoardo P."/>
            <person name="Giuseppe L.R."/>
            <person name="Gasser R.B."/>
        </authorList>
    </citation>
    <scope>NUCLEOTIDE SEQUENCE [LARGE SCALE GENOMIC DNA]</scope>
    <source>
        <strain evidence="1">ISS3</strain>
    </source>
</reference>
<organism evidence="1 2">
    <name type="scientific">Trichinella spiralis</name>
    <name type="common">Trichina worm</name>
    <dbReference type="NCBI Taxonomy" id="6334"/>
    <lineage>
        <taxon>Eukaryota</taxon>
        <taxon>Metazoa</taxon>
        <taxon>Ecdysozoa</taxon>
        <taxon>Nematoda</taxon>
        <taxon>Enoplea</taxon>
        <taxon>Dorylaimia</taxon>
        <taxon>Trichinellida</taxon>
        <taxon>Trichinellidae</taxon>
        <taxon>Trichinella</taxon>
    </lineage>
</organism>
<dbReference type="Proteomes" id="UP000054776">
    <property type="component" value="Unassembled WGS sequence"/>
</dbReference>
<keyword evidence="2" id="KW-1185">Reference proteome</keyword>
<dbReference type="EMBL" id="JYDH01000016">
    <property type="protein sequence ID" value="KRY39831.1"/>
    <property type="molecule type" value="Genomic_DNA"/>
</dbReference>
<sequence length="288" mass="32744">MDISRSGMIMKEQQTNPGGFHLHCSRDIPQKCEAYLCIEIGYVPNLEAYYYETAGQSEKEQISRKGFSPFFKNNHVFSPLNLQFSRKNLESRNELHGTNRSESIRVVQLTHFRGSQLPISQGIAKNLGSWADSKSVAHDISQFSLITLNPKMVLMGINRSETICDAPHRHPRRYRLRSYRDIRQKARSSTGRIAIIFIEGNVHFREKLEKRSLGNIQTVYNPVLELEPSCLQDFLQMVIRMLNGRCATAAQPECMLEAWKRTTDATPAAEGCPEDNGGSNFFCPKSLT</sequence>
<evidence type="ECO:0000313" key="1">
    <source>
        <dbReference type="EMBL" id="KRY39831.1"/>
    </source>
</evidence>
<dbReference type="InParanoid" id="A0A0V1BSG7"/>
<protein>
    <submittedName>
        <fullName evidence="1">Uncharacterized protein</fullName>
    </submittedName>
</protein>
<evidence type="ECO:0000313" key="2">
    <source>
        <dbReference type="Proteomes" id="UP000054776"/>
    </source>
</evidence>
<dbReference type="AlphaFoldDB" id="A0A0V1BSG7"/>
<gene>
    <name evidence="1" type="ORF">T01_13655</name>
</gene>
<proteinExistence type="predicted"/>
<accession>A0A0V1BSG7</accession>
<name>A0A0V1BSG7_TRISP</name>
<comment type="caution">
    <text evidence="1">The sequence shown here is derived from an EMBL/GenBank/DDBJ whole genome shotgun (WGS) entry which is preliminary data.</text>
</comment>